<protein>
    <submittedName>
        <fullName evidence="3">Alpha/beta fold hydrolase</fullName>
    </submittedName>
</protein>
<dbReference type="RefSeq" id="WP_279650965.1">
    <property type="nucleotide sequence ID" value="NZ_CP122539.1"/>
</dbReference>
<dbReference type="PANTHER" id="PTHR46118">
    <property type="entry name" value="PROTEIN ABHD11"/>
    <property type="match status" value="1"/>
</dbReference>
<dbReference type="GO" id="GO:0016787">
    <property type="term" value="F:hydrolase activity"/>
    <property type="evidence" value="ECO:0007669"/>
    <property type="project" value="UniProtKB-KW"/>
</dbReference>
<dbReference type="Pfam" id="PF00561">
    <property type="entry name" value="Abhydrolase_1"/>
    <property type="match status" value="1"/>
</dbReference>
<dbReference type="SUPFAM" id="SSF53474">
    <property type="entry name" value="alpha/beta-Hydrolases"/>
    <property type="match status" value="1"/>
</dbReference>
<feature type="domain" description="AB hydrolase-1" evidence="2">
    <location>
        <begin position="14"/>
        <end position="134"/>
    </location>
</feature>
<evidence type="ECO:0000313" key="3">
    <source>
        <dbReference type="EMBL" id="WGH75073.1"/>
    </source>
</evidence>
<dbReference type="Proteomes" id="UP001232001">
    <property type="component" value="Chromosome"/>
</dbReference>
<gene>
    <name evidence="3" type="ORF">P8625_13475</name>
</gene>
<evidence type="ECO:0000256" key="1">
    <source>
        <dbReference type="ARBA" id="ARBA00022801"/>
    </source>
</evidence>
<dbReference type="EMBL" id="CP122539">
    <property type="protein sequence ID" value="WGH75073.1"/>
    <property type="molecule type" value="Genomic_DNA"/>
</dbReference>
<dbReference type="InterPro" id="IPR029058">
    <property type="entry name" value="AB_hydrolase_fold"/>
</dbReference>
<name>A0ABY8L4E9_9FLAO</name>
<dbReference type="PRINTS" id="PR00111">
    <property type="entry name" value="ABHYDROLASE"/>
</dbReference>
<accession>A0ABY8L4E9</accession>
<organism evidence="3 4">
    <name type="scientific">Tenacibaculum tangerinum</name>
    <dbReference type="NCBI Taxonomy" id="3038772"/>
    <lineage>
        <taxon>Bacteria</taxon>
        <taxon>Pseudomonadati</taxon>
        <taxon>Bacteroidota</taxon>
        <taxon>Flavobacteriia</taxon>
        <taxon>Flavobacteriales</taxon>
        <taxon>Flavobacteriaceae</taxon>
        <taxon>Tenacibaculum</taxon>
    </lineage>
</organism>
<keyword evidence="1 3" id="KW-0378">Hydrolase</keyword>
<sequence>MEVLHSKIVGEGQPLLILHGYFGMGDNWKSHANKFAEDGFEVHLIDQRNHGRSFHADAFDYELLVSDLHNYIQHHNLTKVDLLGHSMGGKTAMLFATKHSELVRKLLVADISPREYPPHHHEILAALNAVDFSVQTSRTLIDKKLAELIPEKGIRQFLAKNVYRKTKDELAFRFNLPSLTENNSEVGVALPPFTVFEGDTLFLRGANSRYISEEDEPLIQAHFPNAEIKTIIRAGHWLHAENPKDFYKEAVFFLTINEGGC</sequence>
<evidence type="ECO:0000313" key="4">
    <source>
        <dbReference type="Proteomes" id="UP001232001"/>
    </source>
</evidence>
<keyword evidence="4" id="KW-1185">Reference proteome</keyword>
<dbReference type="PANTHER" id="PTHR46118:SF4">
    <property type="entry name" value="PROTEIN ABHD11"/>
    <property type="match status" value="1"/>
</dbReference>
<reference evidence="3 4" key="1">
    <citation type="submission" date="2023-04" db="EMBL/GenBank/DDBJ databases">
        <title>Tenacibaculum tangerinum sp. nov., isolated from sea tidal flat of South Korea.</title>
        <authorList>
            <person name="Lee S.H."/>
            <person name="Kim J.-J."/>
        </authorList>
    </citation>
    <scope>NUCLEOTIDE SEQUENCE [LARGE SCALE GENOMIC DNA]</scope>
    <source>
        <strain evidence="3 4">GRR-S3-23</strain>
    </source>
</reference>
<proteinExistence type="predicted"/>
<dbReference type="InterPro" id="IPR000073">
    <property type="entry name" value="AB_hydrolase_1"/>
</dbReference>
<evidence type="ECO:0000259" key="2">
    <source>
        <dbReference type="Pfam" id="PF00561"/>
    </source>
</evidence>
<dbReference type="Gene3D" id="3.40.50.1820">
    <property type="entry name" value="alpha/beta hydrolase"/>
    <property type="match status" value="1"/>
</dbReference>